<gene>
    <name evidence="1" type="ORF">Tco_1028416</name>
</gene>
<sequence>MQDKNIAISELKKLIEMFKRKGVDTNFNNHLSWENRLYNQSEINQWYSLKYRYIVQSYKGRTQSLVAEKTDISENRASRNFDLMINKMASAENNTSGRPQFLALELNSISRRMNSGPGMQMVTRKKHFGGNIVPWLIELYVGIKDEQKLHCIVFRRDSSIVALSASCAQVMWMRTQRHNVYGCSLLQQNTVDYCDFSGSHSNIMQPRTTLRTIAHL</sequence>
<comment type="caution">
    <text evidence="1">The sequence shown here is derived from an EMBL/GenBank/DDBJ whole genome shotgun (WGS) entry which is preliminary data.</text>
</comment>
<dbReference type="Proteomes" id="UP001151760">
    <property type="component" value="Unassembled WGS sequence"/>
</dbReference>
<name>A0ABQ5G0V8_9ASTR</name>
<keyword evidence="2" id="KW-1185">Reference proteome</keyword>
<organism evidence="1 2">
    <name type="scientific">Tanacetum coccineum</name>
    <dbReference type="NCBI Taxonomy" id="301880"/>
    <lineage>
        <taxon>Eukaryota</taxon>
        <taxon>Viridiplantae</taxon>
        <taxon>Streptophyta</taxon>
        <taxon>Embryophyta</taxon>
        <taxon>Tracheophyta</taxon>
        <taxon>Spermatophyta</taxon>
        <taxon>Magnoliopsida</taxon>
        <taxon>eudicotyledons</taxon>
        <taxon>Gunneridae</taxon>
        <taxon>Pentapetalae</taxon>
        <taxon>asterids</taxon>
        <taxon>campanulids</taxon>
        <taxon>Asterales</taxon>
        <taxon>Asteraceae</taxon>
        <taxon>Asteroideae</taxon>
        <taxon>Anthemideae</taxon>
        <taxon>Anthemidinae</taxon>
        <taxon>Tanacetum</taxon>
    </lineage>
</organism>
<accession>A0ABQ5G0V8</accession>
<evidence type="ECO:0000313" key="1">
    <source>
        <dbReference type="EMBL" id="GJT69130.1"/>
    </source>
</evidence>
<protein>
    <recommendedName>
        <fullName evidence="3">Homing endonuclease LAGLIDADG domain-containing protein</fullName>
    </recommendedName>
</protein>
<dbReference type="EMBL" id="BQNB010017960">
    <property type="protein sequence ID" value="GJT69130.1"/>
    <property type="molecule type" value="Genomic_DNA"/>
</dbReference>
<evidence type="ECO:0000313" key="2">
    <source>
        <dbReference type="Proteomes" id="UP001151760"/>
    </source>
</evidence>
<proteinExistence type="predicted"/>
<reference evidence="1" key="1">
    <citation type="journal article" date="2022" name="Int. J. Mol. Sci.">
        <title>Draft Genome of Tanacetum Coccineum: Genomic Comparison of Closely Related Tanacetum-Family Plants.</title>
        <authorList>
            <person name="Yamashiro T."/>
            <person name="Shiraishi A."/>
            <person name="Nakayama K."/>
            <person name="Satake H."/>
        </authorList>
    </citation>
    <scope>NUCLEOTIDE SEQUENCE</scope>
</reference>
<reference evidence="1" key="2">
    <citation type="submission" date="2022-01" db="EMBL/GenBank/DDBJ databases">
        <authorList>
            <person name="Yamashiro T."/>
            <person name="Shiraishi A."/>
            <person name="Satake H."/>
            <person name="Nakayama K."/>
        </authorList>
    </citation>
    <scope>NUCLEOTIDE SEQUENCE</scope>
</reference>
<evidence type="ECO:0008006" key="3">
    <source>
        <dbReference type="Google" id="ProtNLM"/>
    </source>
</evidence>